<dbReference type="AlphaFoldDB" id="A0AAN7CS44"/>
<evidence type="ECO:0000313" key="2">
    <source>
        <dbReference type="Proteomes" id="UP001303647"/>
    </source>
</evidence>
<evidence type="ECO:0000313" key="1">
    <source>
        <dbReference type="EMBL" id="KAK4246940.1"/>
    </source>
</evidence>
<name>A0AAN7CS44_9PEZI</name>
<gene>
    <name evidence="1" type="ORF">C7999DRAFT_32622</name>
</gene>
<sequence length="184" mass="20409">MPQLAALRQTIDAQLVLENADRDPHVFAIMLAMTSAGFYDRKPASPSLHFSCHGDRQSNHKPAAQFRDVKLQAVVHQGRGNAAISVVYTATVTLTFLTRFMLPHKAPTPQGRCMETSYTPVRVYPLLGLSQRLAMILTPSITADTTPNAPDHIGFWEPLVEQRPAEEDLPGRSVDAKRRKVARI</sequence>
<protein>
    <submittedName>
        <fullName evidence="1">Uncharacterized protein</fullName>
    </submittedName>
</protein>
<dbReference type="EMBL" id="MU857663">
    <property type="protein sequence ID" value="KAK4246940.1"/>
    <property type="molecule type" value="Genomic_DNA"/>
</dbReference>
<comment type="caution">
    <text evidence="1">The sequence shown here is derived from an EMBL/GenBank/DDBJ whole genome shotgun (WGS) entry which is preliminary data.</text>
</comment>
<reference evidence="1" key="2">
    <citation type="submission" date="2023-05" db="EMBL/GenBank/DDBJ databases">
        <authorList>
            <consortium name="Lawrence Berkeley National Laboratory"/>
            <person name="Steindorff A."/>
            <person name="Hensen N."/>
            <person name="Bonometti L."/>
            <person name="Westerberg I."/>
            <person name="Brannstrom I.O."/>
            <person name="Guillou S."/>
            <person name="Cros-Aarteil S."/>
            <person name="Calhoun S."/>
            <person name="Haridas S."/>
            <person name="Kuo A."/>
            <person name="Mondo S."/>
            <person name="Pangilinan J."/>
            <person name="Riley R."/>
            <person name="Labutti K."/>
            <person name="Andreopoulos B."/>
            <person name="Lipzen A."/>
            <person name="Chen C."/>
            <person name="Yanf M."/>
            <person name="Daum C."/>
            <person name="Ng V."/>
            <person name="Clum A."/>
            <person name="Ohm R."/>
            <person name="Martin F."/>
            <person name="Silar P."/>
            <person name="Natvig D."/>
            <person name="Lalanne C."/>
            <person name="Gautier V."/>
            <person name="Ament-Velasquez S.L."/>
            <person name="Kruys A."/>
            <person name="Hutchinson M.I."/>
            <person name="Powell A.J."/>
            <person name="Barry K."/>
            <person name="Miller A.N."/>
            <person name="Grigoriev I.V."/>
            <person name="Debuchy R."/>
            <person name="Gladieux P."/>
            <person name="Thoren M.H."/>
            <person name="Johannesson H."/>
        </authorList>
    </citation>
    <scope>NUCLEOTIDE SEQUENCE</scope>
    <source>
        <strain evidence="1">CBS 359.72</strain>
    </source>
</reference>
<keyword evidence="2" id="KW-1185">Reference proteome</keyword>
<organism evidence="1 2">
    <name type="scientific">Corynascus novoguineensis</name>
    <dbReference type="NCBI Taxonomy" id="1126955"/>
    <lineage>
        <taxon>Eukaryota</taxon>
        <taxon>Fungi</taxon>
        <taxon>Dikarya</taxon>
        <taxon>Ascomycota</taxon>
        <taxon>Pezizomycotina</taxon>
        <taxon>Sordariomycetes</taxon>
        <taxon>Sordariomycetidae</taxon>
        <taxon>Sordariales</taxon>
        <taxon>Chaetomiaceae</taxon>
        <taxon>Corynascus</taxon>
    </lineage>
</organism>
<proteinExistence type="predicted"/>
<accession>A0AAN7CS44</accession>
<dbReference type="Proteomes" id="UP001303647">
    <property type="component" value="Unassembled WGS sequence"/>
</dbReference>
<reference evidence="1" key="1">
    <citation type="journal article" date="2023" name="Mol. Phylogenet. Evol.">
        <title>Genome-scale phylogeny and comparative genomics of the fungal order Sordariales.</title>
        <authorList>
            <person name="Hensen N."/>
            <person name="Bonometti L."/>
            <person name="Westerberg I."/>
            <person name="Brannstrom I.O."/>
            <person name="Guillou S."/>
            <person name="Cros-Aarteil S."/>
            <person name="Calhoun S."/>
            <person name="Haridas S."/>
            <person name="Kuo A."/>
            <person name="Mondo S."/>
            <person name="Pangilinan J."/>
            <person name="Riley R."/>
            <person name="LaButti K."/>
            <person name="Andreopoulos B."/>
            <person name="Lipzen A."/>
            <person name="Chen C."/>
            <person name="Yan M."/>
            <person name="Daum C."/>
            <person name="Ng V."/>
            <person name="Clum A."/>
            <person name="Steindorff A."/>
            <person name="Ohm R.A."/>
            <person name="Martin F."/>
            <person name="Silar P."/>
            <person name="Natvig D.O."/>
            <person name="Lalanne C."/>
            <person name="Gautier V."/>
            <person name="Ament-Velasquez S.L."/>
            <person name="Kruys A."/>
            <person name="Hutchinson M.I."/>
            <person name="Powell A.J."/>
            <person name="Barry K."/>
            <person name="Miller A.N."/>
            <person name="Grigoriev I.V."/>
            <person name="Debuchy R."/>
            <person name="Gladieux P."/>
            <person name="Hiltunen Thoren M."/>
            <person name="Johannesson H."/>
        </authorList>
    </citation>
    <scope>NUCLEOTIDE SEQUENCE</scope>
    <source>
        <strain evidence="1">CBS 359.72</strain>
    </source>
</reference>